<feature type="compositionally biased region" description="Low complexity" evidence="1">
    <location>
        <begin position="458"/>
        <end position="473"/>
    </location>
</feature>
<feature type="region of interest" description="Disordered" evidence="1">
    <location>
        <begin position="144"/>
        <end position="163"/>
    </location>
</feature>
<dbReference type="EMBL" id="JADGJH010000185">
    <property type="protein sequence ID" value="KAJ3134692.1"/>
    <property type="molecule type" value="Genomic_DNA"/>
</dbReference>
<evidence type="ECO:0000313" key="2">
    <source>
        <dbReference type="EMBL" id="KAJ3134692.1"/>
    </source>
</evidence>
<feature type="region of interest" description="Disordered" evidence="1">
    <location>
        <begin position="203"/>
        <end position="268"/>
    </location>
</feature>
<evidence type="ECO:0000256" key="1">
    <source>
        <dbReference type="SAM" id="MobiDB-lite"/>
    </source>
</evidence>
<dbReference type="AlphaFoldDB" id="A0AAD5XFZ6"/>
<protein>
    <submittedName>
        <fullName evidence="2">Uncharacterized protein</fullName>
    </submittedName>
</protein>
<feature type="compositionally biased region" description="Basic and acidic residues" evidence="1">
    <location>
        <begin position="247"/>
        <end position="256"/>
    </location>
</feature>
<proteinExistence type="predicted"/>
<dbReference type="Proteomes" id="UP001211907">
    <property type="component" value="Unassembled WGS sequence"/>
</dbReference>
<name>A0AAD5XFZ6_9FUNG</name>
<organism evidence="2 3">
    <name type="scientific">Physocladia obscura</name>
    <dbReference type="NCBI Taxonomy" id="109957"/>
    <lineage>
        <taxon>Eukaryota</taxon>
        <taxon>Fungi</taxon>
        <taxon>Fungi incertae sedis</taxon>
        <taxon>Chytridiomycota</taxon>
        <taxon>Chytridiomycota incertae sedis</taxon>
        <taxon>Chytridiomycetes</taxon>
        <taxon>Chytridiales</taxon>
        <taxon>Chytriomycetaceae</taxon>
        <taxon>Physocladia</taxon>
    </lineage>
</organism>
<comment type="caution">
    <text evidence="2">The sequence shown here is derived from an EMBL/GenBank/DDBJ whole genome shotgun (WGS) entry which is preliminary data.</text>
</comment>
<sequence length="846" mass="88494">MSPLLPDSNPIVATVLENLARRWDECDVEDGDSPESCFSESGKLFRGIVGKEKTGEGGGGEYTYNIFDAVRKSIHDLKSINCKCIADKSETSSQNRNAVENNLFVHLALQNSSSQLTLNPFIATSPSSFSTTATPAFLDAAALSTPKGSKTPAPRKQYARLTPATLRKDRLGNKVRTLGVAVDNLRQTKAAMDLINLPLAAATTESQQRSLTKKQPKTPKDGGGVAGGGNAKQVTPNGKRRGRKSKSQLETERAEEVGGATNGLSSSPAAAASGISAMASSPVVTRYPRTGMPMPYFITGGIGGGRVATAVAGSPLSSFHYLQSPVLTRAGTSNLSAFLADVDRMNGEDDGDASDVGGGSGNGIVDSRIQHSATTAAEEDPFVAAACALMLINNNGAASPMTPPPPQSPLSLNAPVSQISAIQPETLSRKRKISTSINPTQFQEYLLREKASDDNSDRLAAASSSSSLPPLSSKQQRTRKILFGTKSKSDVGILEGSTSLLSNFLYSPVISDDGVAAAVTAGAGSGLSIFNSVSTSISAGTVAATMTTAVAPASLMSEETAAAATAVYSLHSKATITTPTKKRRELLPRTHSALQLGGNRSRSNSDFWEMPLPQLSLTSNSCSTALAASVPSQIEQKIVVAPQSRENKTAAAAIATTKAVTKNPTTTYVDSKLSIIVSSPQQKAFDSSSSISSISMSSSSDSSSDCIPTVAGNNWSEIKISDAVNTDDEDYFNDCLADDDGSNKGGMDSSNRWEEGCRIMRKQDESSMCGDSKDLDDFTTGATAVDTVAVGDCGDDGEATAAVIVEQDFKMGGVDSEENDSEDDETKASQLLCEIRKRGNGYSAGY</sequence>
<accession>A0AAD5XFZ6</accession>
<reference evidence="2" key="1">
    <citation type="submission" date="2020-05" db="EMBL/GenBank/DDBJ databases">
        <title>Phylogenomic resolution of chytrid fungi.</title>
        <authorList>
            <person name="Stajich J.E."/>
            <person name="Amses K."/>
            <person name="Simmons R."/>
            <person name="Seto K."/>
            <person name="Myers J."/>
            <person name="Bonds A."/>
            <person name="Quandt C.A."/>
            <person name="Barry K."/>
            <person name="Liu P."/>
            <person name="Grigoriev I."/>
            <person name="Longcore J.E."/>
            <person name="James T.Y."/>
        </authorList>
    </citation>
    <scope>NUCLEOTIDE SEQUENCE</scope>
    <source>
        <strain evidence="2">JEL0513</strain>
    </source>
</reference>
<feature type="compositionally biased region" description="Gly residues" evidence="1">
    <location>
        <begin position="221"/>
        <end position="230"/>
    </location>
</feature>
<keyword evidence="3" id="KW-1185">Reference proteome</keyword>
<evidence type="ECO:0000313" key="3">
    <source>
        <dbReference type="Proteomes" id="UP001211907"/>
    </source>
</evidence>
<feature type="region of interest" description="Disordered" evidence="1">
    <location>
        <begin position="456"/>
        <end position="477"/>
    </location>
</feature>
<gene>
    <name evidence="2" type="ORF">HK100_003413</name>
</gene>